<evidence type="ECO:0000313" key="1">
    <source>
        <dbReference type="EMBL" id="MED6233484.1"/>
    </source>
</evidence>
<protein>
    <submittedName>
        <fullName evidence="1">Uncharacterized protein</fullName>
    </submittedName>
</protein>
<name>A0ABU7A771_9TELE</name>
<evidence type="ECO:0000313" key="2">
    <source>
        <dbReference type="Proteomes" id="UP001345963"/>
    </source>
</evidence>
<dbReference type="Proteomes" id="UP001345963">
    <property type="component" value="Unassembled WGS sequence"/>
</dbReference>
<organism evidence="1 2">
    <name type="scientific">Ataeniobius toweri</name>
    <dbReference type="NCBI Taxonomy" id="208326"/>
    <lineage>
        <taxon>Eukaryota</taxon>
        <taxon>Metazoa</taxon>
        <taxon>Chordata</taxon>
        <taxon>Craniata</taxon>
        <taxon>Vertebrata</taxon>
        <taxon>Euteleostomi</taxon>
        <taxon>Actinopterygii</taxon>
        <taxon>Neopterygii</taxon>
        <taxon>Teleostei</taxon>
        <taxon>Neoteleostei</taxon>
        <taxon>Acanthomorphata</taxon>
        <taxon>Ovalentaria</taxon>
        <taxon>Atherinomorphae</taxon>
        <taxon>Cyprinodontiformes</taxon>
        <taxon>Goodeidae</taxon>
        <taxon>Ataeniobius</taxon>
    </lineage>
</organism>
<accession>A0ABU7A771</accession>
<dbReference type="EMBL" id="JAHUTI010002642">
    <property type="protein sequence ID" value="MED6233484.1"/>
    <property type="molecule type" value="Genomic_DNA"/>
</dbReference>
<proteinExistence type="predicted"/>
<sequence>MMITHYVTRSVTQQRKLSGNIGLINVNTDSNCHCYCGHELELLSACFCACTTAAITQTSACTSQSSVYSQMYTVNVGWFRKILETIVSPTHSNPQWMNYKITN</sequence>
<keyword evidence="2" id="KW-1185">Reference proteome</keyword>
<comment type="caution">
    <text evidence="1">The sequence shown here is derived from an EMBL/GenBank/DDBJ whole genome shotgun (WGS) entry which is preliminary data.</text>
</comment>
<gene>
    <name evidence="1" type="ORF">ATANTOWER_012404</name>
</gene>
<reference evidence="1 2" key="1">
    <citation type="submission" date="2021-07" db="EMBL/GenBank/DDBJ databases">
        <authorList>
            <person name="Palmer J.M."/>
        </authorList>
    </citation>
    <scope>NUCLEOTIDE SEQUENCE [LARGE SCALE GENOMIC DNA]</scope>
    <source>
        <strain evidence="1 2">AT_MEX2019</strain>
        <tissue evidence="1">Muscle</tissue>
    </source>
</reference>